<evidence type="ECO:0000313" key="2">
    <source>
        <dbReference type="Proteomes" id="UP001152798"/>
    </source>
</evidence>
<keyword evidence="2" id="KW-1185">Reference proteome</keyword>
<dbReference type="AlphaFoldDB" id="A0A9P0HJC1"/>
<dbReference type="Proteomes" id="UP001152798">
    <property type="component" value="Chromosome 5"/>
</dbReference>
<organism evidence="1 2">
    <name type="scientific">Nezara viridula</name>
    <name type="common">Southern green stink bug</name>
    <name type="synonym">Cimex viridulus</name>
    <dbReference type="NCBI Taxonomy" id="85310"/>
    <lineage>
        <taxon>Eukaryota</taxon>
        <taxon>Metazoa</taxon>
        <taxon>Ecdysozoa</taxon>
        <taxon>Arthropoda</taxon>
        <taxon>Hexapoda</taxon>
        <taxon>Insecta</taxon>
        <taxon>Pterygota</taxon>
        <taxon>Neoptera</taxon>
        <taxon>Paraneoptera</taxon>
        <taxon>Hemiptera</taxon>
        <taxon>Heteroptera</taxon>
        <taxon>Panheteroptera</taxon>
        <taxon>Pentatomomorpha</taxon>
        <taxon>Pentatomoidea</taxon>
        <taxon>Pentatomidae</taxon>
        <taxon>Pentatominae</taxon>
        <taxon>Nezara</taxon>
    </lineage>
</organism>
<sequence length="78" mass="9048">MTRSPRRSYRYGYDSSTEGYRFPLGPSRNRNRCSFTGGIDMNRYLNGYLVPIWRSDAGIRWNRISSEPTATGHRVEIA</sequence>
<protein>
    <submittedName>
        <fullName evidence="1">Uncharacterized protein</fullName>
    </submittedName>
</protein>
<dbReference type="EMBL" id="OV725081">
    <property type="protein sequence ID" value="CAH1403038.1"/>
    <property type="molecule type" value="Genomic_DNA"/>
</dbReference>
<name>A0A9P0HJC1_NEZVI</name>
<proteinExistence type="predicted"/>
<reference evidence="1" key="1">
    <citation type="submission" date="2022-01" db="EMBL/GenBank/DDBJ databases">
        <authorList>
            <person name="King R."/>
        </authorList>
    </citation>
    <scope>NUCLEOTIDE SEQUENCE</scope>
</reference>
<gene>
    <name evidence="1" type="ORF">NEZAVI_LOCUS11712</name>
</gene>
<evidence type="ECO:0000313" key="1">
    <source>
        <dbReference type="EMBL" id="CAH1403038.1"/>
    </source>
</evidence>
<accession>A0A9P0HJC1</accession>